<sequence length="114" mass="12597">MSDEEVAAYLSSEADEINVADGIKYDDWSRLTKATHVEKQITIRGETIQDMDQLAENYFASRETQAATKLCNDDVAKAALSGGARYIYNWFSADGKELGMVRAGGETWCADQGF</sequence>
<organism evidence="1 2">
    <name type="scientific">Sulfitobacter aestuariivivens</name>
    <dbReference type="NCBI Taxonomy" id="2766981"/>
    <lineage>
        <taxon>Bacteria</taxon>
        <taxon>Pseudomonadati</taxon>
        <taxon>Pseudomonadota</taxon>
        <taxon>Alphaproteobacteria</taxon>
        <taxon>Rhodobacterales</taxon>
        <taxon>Roseobacteraceae</taxon>
        <taxon>Sulfitobacter</taxon>
    </lineage>
</organism>
<reference evidence="1" key="1">
    <citation type="submission" date="2020-08" db="EMBL/GenBank/DDBJ databases">
        <title>Sulfitobacter aestuariivivens sp. nov., isolated from a tidal flat.</title>
        <authorList>
            <person name="Park S."/>
            <person name="Yoon J.-H."/>
        </authorList>
    </citation>
    <scope>NUCLEOTIDE SEQUENCE</scope>
    <source>
        <strain evidence="1">TSTF-M16</strain>
    </source>
</reference>
<dbReference type="Proteomes" id="UP000635142">
    <property type="component" value="Unassembled WGS sequence"/>
</dbReference>
<evidence type="ECO:0000313" key="1">
    <source>
        <dbReference type="EMBL" id="MBD3663188.1"/>
    </source>
</evidence>
<accession>A0A927HEA8</accession>
<name>A0A927HEA8_9RHOB</name>
<dbReference type="AlphaFoldDB" id="A0A927HEA8"/>
<dbReference type="RefSeq" id="WP_191074165.1">
    <property type="nucleotide sequence ID" value="NZ_JACTAG010000001.1"/>
</dbReference>
<comment type="caution">
    <text evidence="1">The sequence shown here is derived from an EMBL/GenBank/DDBJ whole genome shotgun (WGS) entry which is preliminary data.</text>
</comment>
<protein>
    <submittedName>
        <fullName evidence="1">Uncharacterized protein</fullName>
    </submittedName>
</protein>
<evidence type="ECO:0000313" key="2">
    <source>
        <dbReference type="Proteomes" id="UP000635142"/>
    </source>
</evidence>
<gene>
    <name evidence="1" type="ORF">H9Q16_04570</name>
</gene>
<keyword evidence="2" id="KW-1185">Reference proteome</keyword>
<dbReference type="EMBL" id="JACTAG010000001">
    <property type="protein sequence ID" value="MBD3663188.1"/>
    <property type="molecule type" value="Genomic_DNA"/>
</dbReference>
<proteinExistence type="predicted"/>